<evidence type="ECO:0000256" key="4">
    <source>
        <dbReference type="ARBA" id="ARBA00022692"/>
    </source>
</evidence>
<feature type="transmembrane region" description="Helical" evidence="8">
    <location>
        <begin position="176"/>
        <end position="196"/>
    </location>
</feature>
<dbReference type="GO" id="GO:0022857">
    <property type="term" value="F:transmembrane transporter activity"/>
    <property type="evidence" value="ECO:0007669"/>
    <property type="project" value="InterPro"/>
</dbReference>
<keyword evidence="5" id="KW-0029">Amino-acid transport</keyword>
<dbReference type="GO" id="GO:0043190">
    <property type="term" value="C:ATP-binding cassette (ABC) transporter complex"/>
    <property type="evidence" value="ECO:0007669"/>
    <property type="project" value="InterPro"/>
</dbReference>
<keyword evidence="3" id="KW-1003">Cell membrane</keyword>
<evidence type="ECO:0000256" key="2">
    <source>
        <dbReference type="ARBA" id="ARBA00022448"/>
    </source>
</evidence>
<dbReference type="EMBL" id="WWEQ01000018">
    <property type="protein sequence ID" value="MYM19517.1"/>
    <property type="molecule type" value="Genomic_DNA"/>
</dbReference>
<dbReference type="InterPro" id="IPR000515">
    <property type="entry name" value="MetI-like"/>
</dbReference>
<dbReference type="InterPro" id="IPR010065">
    <property type="entry name" value="AA_ABC_transptr_permease_3TM"/>
</dbReference>
<keyword evidence="6 8" id="KW-1133">Transmembrane helix</keyword>
<keyword evidence="11" id="KW-1185">Reference proteome</keyword>
<evidence type="ECO:0000313" key="10">
    <source>
        <dbReference type="EMBL" id="MYM19517.1"/>
    </source>
</evidence>
<dbReference type="PANTHER" id="PTHR30614">
    <property type="entry name" value="MEMBRANE COMPONENT OF AMINO ACID ABC TRANSPORTER"/>
    <property type="match status" value="1"/>
</dbReference>
<evidence type="ECO:0000256" key="8">
    <source>
        <dbReference type="RuleBase" id="RU363032"/>
    </source>
</evidence>
<evidence type="ECO:0000313" key="11">
    <source>
        <dbReference type="Proteomes" id="UP000469215"/>
    </source>
</evidence>
<keyword evidence="7 8" id="KW-0472">Membrane</keyword>
<dbReference type="AlphaFoldDB" id="A0A6N9H5Y9"/>
<dbReference type="RefSeq" id="WP_160952949.1">
    <property type="nucleotide sequence ID" value="NZ_WWEQ01000018.1"/>
</dbReference>
<evidence type="ECO:0000256" key="7">
    <source>
        <dbReference type="ARBA" id="ARBA00023136"/>
    </source>
</evidence>
<dbReference type="PANTHER" id="PTHR30614:SF0">
    <property type="entry name" value="L-CYSTINE TRANSPORT SYSTEM PERMEASE PROTEIN TCYL"/>
    <property type="match status" value="1"/>
</dbReference>
<feature type="transmembrane region" description="Helical" evidence="8">
    <location>
        <begin position="51"/>
        <end position="68"/>
    </location>
</feature>
<evidence type="ECO:0000256" key="6">
    <source>
        <dbReference type="ARBA" id="ARBA00022989"/>
    </source>
</evidence>
<evidence type="ECO:0000256" key="1">
    <source>
        <dbReference type="ARBA" id="ARBA00004651"/>
    </source>
</evidence>
<dbReference type="PROSITE" id="PS50928">
    <property type="entry name" value="ABC_TM1"/>
    <property type="match status" value="1"/>
</dbReference>
<organism evidence="10 11">
    <name type="scientific">Brevibacterium rongguiense</name>
    <dbReference type="NCBI Taxonomy" id="2695267"/>
    <lineage>
        <taxon>Bacteria</taxon>
        <taxon>Bacillati</taxon>
        <taxon>Actinomycetota</taxon>
        <taxon>Actinomycetes</taxon>
        <taxon>Micrococcales</taxon>
        <taxon>Brevibacteriaceae</taxon>
        <taxon>Brevibacterium</taxon>
    </lineage>
</organism>
<sequence length="210" mass="21824">MLHAVLTGIPLTLGVTAAALIIGTLVSLPLLACTLSGNRLLWLGARMVIDLLRGVPIVVWLFIFYYGVTLGSAKLSAFGAAVLGLGLVSGAYLAEIFRGAVSSVSAGQFEAGRALGMTSRGLWADIIAPQAWRVALPGYTTYGIGLLKDSSIASTIGVAEMVFQAGNFARTTGNGIVVFLLAAAVYILVSVPVGILSRRVDERMSAVVAR</sequence>
<dbReference type="InterPro" id="IPR035906">
    <property type="entry name" value="MetI-like_sf"/>
</dbReference>
<feature type="transmembrane region" description="Helical" evidence="8">
    <location>
        <begin position="12"/>
        <end position="31"/>
    </location>
</feature>
<accession>A0A6N9H5Y9</accession>
<comment type="caution">
    <text evidence="10">The sequence shown here is derived from an EMBL/GenBank/DDBJ whole genome shotgun (WGS) entry which is preliminary data.</text>
</comment>
<evidence type="ECO:0000256" key="5">
    <source>
        <dbReference type="ARBA" id="ARBA00022970"/>
    </source>
</evidence>
<dbReference type="CDD" id="cd06261">
    <property type="entry name" value="TM_PBP2"/>
    <property type="match status" value="1"/>
</dbReference>
<protein>
    <submittedName>
        <fullName evidence="10">ABC transporter permease subunit</fullName>
    </submittedName>
</protein>
<dbReference type="Pfam" id="PF00528">
    <property type="entry name" value="BPD_transp_1"/>
    <property type="match status" value="1"/>
</dbReference>
<dbReference type="InterPro" id="IPR043429">
    <property type="entry name" value="ArtM/GltK/GlnP/TcyL/YhdX-like"/>
</dbReference>
<evidence type="ECO:0000259" key="9">
    <source>
        <dbReference type="PROSITE" id="PS50928"/>
    </source>
</evidence>
<dbReference type="GO" id="GO:0006865">
    <property type="term" value="P:amino acid transport"/>
    <property type="evidence" value="ECO:0007669"/>
    <property type="project" value="UniProtKB-KW"/>
</dbReference>
<feature type="domain" description="ABC transmembrane type-1" evidence="9">
    <location>
        <begin position="9"/>
        <end position="197"/>
    </location>
</feature>
<comment type="subcellular location">
    <subcellularLocation>
        <location evidence="1 8">Cell membrane</location>
        <topology evidence="1 8">Multi-pass membrane protein</topology>
    </subcellularLocation>
</comment>
<feature type="transmembrane region" description="Helical" evidence="8">
    <location>
        <begin position="75"/>
        <end position="94"/>
    </location>
</feature>
<dbReference type="Proteomes" id="UP000469215">
    <property type="component" value="Unassembled WGS sequence"/>
</dbReference>
<gene>
    <name evidence="10" type="ORF">GSY69_05925</name>
</gene>
<dbReference type="Gene3D" id="1.10.3720.10">
    <property type="entry name" value="MetI-like"/>
    <property type="match status" value="1"/>
</dbReference>
<proteinExistence type="inferred from homology"/>
<name>A0A6N9H5Y9_9MICO</name>
<evidence type="ECO:0000256" key="3">
    <source>
        <dbReference type="ARBA" id="ARBA00022475"/>
    </source>
</evidence>
<keyword evidence="2 8" id="KW-0813">Transport</keyword>
<comment type="similarity">
    <text evidence="8">Belongs to the binding-protein-dependent transport system permease family.</text>
</comment>
<dbReference type="SUPFAM" id="SSF161098">
    <property type="entry name" value="MetI-like"/>
    <property type="match status" value="1"/>
</dbReference>
<dbReference type="NCBIfam" id="TIGR01726">
    <property type="entry name" value="HEQRo_perm_3TM"/>
    <property type="match status" value="1"/>
</dbReference>
<keyword evidence="4 8" id="KW-0812">Transmembrane</keyword>
<reference evidence="10 11" key="1">
    <citation type="submission" date="2020-01" db="EMBL/GenBank/DDBJ databases">
        <authorList>
            <person name="Deng T."/>
        </authorList>
    </citation>
    <scope>NUCLEOTIDE SEQUENCE [LARGE SCALE GENOMIC DNA]</scope>
    <source>
        <strain evidence="10 11">5221</strain>
    </source>
</reference>